<evidence type="ECO:0000313" key="3">
    <source>
        <dbReference type="Proteomes" id="UP000479710"/>
    </source>
</evidence>
<dbReference type="AlphaFoldDB" id="A0A6G1BJE4"/>
<dbReference type="Proteomes" id="UP000479710">
    <property type="component" value="Unassembled WGS sequence"/>
</dbReference>
<evidence type="ECO:0000313" key="2">
    <source>
        <dbReference type="EMBL" id="KAF0888109.1"/>
    </source>
</evidence>
<sequence length="119" mass="13906">MPYRSGMVYWDYQELVLWFDIATVVAGVIKLPWILLDVEVKGHVRHDIDTSTNGTLLCSGLRIERLTKRRLIWTIDVEDGRFVYIGVRQEWKIKGRILCHDMVNGNTYDIDKELGNRTP</sequence>
<keyword evidence="1" id="KW-0472">Membrane</keyword>
<gene>
    <name evidence="2" type="ORF">E2562_010812</name>
</gene>
<evidence type="ECO:0000256" key="1">
    <source>
        <dbReference type="SAM" id="Phobius"/>
    </source>
</evidence>
<comment type="caution">
    <text evidence="2">The sequence shown here is derived from an EMBL/GenBank/DDBJ whole genome shotgun (WGS) entry which is preliminary data.</text>
</comment>
<protein>
    <submittedName>
        <fullName evidence="2">Uncharacterized protein</fullName>
    </submittedName>
</protein>
<name>A0A6G1BJE4_9ORYZ</name>
<proteinExistence type="predicted"/>
<dbReference type="EMBL" id="SPHZ02000012">
    <property type="protein sequence ID" value="KAF0888109.1"/>
    <property type="molecule type" value="Genomic_DNA"/>
</dbReference>
<keyword evidence="1" id="KW-1133">Transmembrane helix</keyword>
<feature type="transmembrane region" description="Helical" evidence="1">
    <location>
        <begin position="15"/>
        <end position="36"/>
    </location>
</feature>
<accession>A0A6G1BJE4</accession>
<organism evidence="2 3">
    <name type="scientific">Oryza meyeriana var. granulata</name>
    <dbReference type="NCBI Taxonomy" id="110450"/>
    <lineage>
        <taxon>Eukaryota</taxon>
        <taxon>Viridiplantae</taxon>
        <taxon>Streptophyta</taxon>
        <taxon>Embryophyta</taxon>
        <taxon>Tracheophyta</taxon>
        <taxon>Spermatophyta</taxon>
        <taxon>Magnoliopsida</taxon>
        <taxon>Liliopsida</taxon>
        <taxon>Poales</taxon>
        <taxon>Poaceae</taxon>
        <taxon>BOP clade</taxon>
        <taxon>Oryzoideae</taxon>
        <taxon>Oryzeae</taxon>
        <taxon>Oryzinae</taxon>
        <taxon>Oryza</taxon>
        <taxon>Oryza meyeriana</taxon>
    </lineage>
</organism>
<keyword evidence="1" id="KW-0812">Transmembrane</keyword>
<keyword evidence="3" id="KW-1185">Reference proteome</keyword>
<reference evidence="2 3" key="1">
    <citation type="submission" date="2019-11" db="EMBL/GenBank/DDBJ databases">
        <title>Whole genome sequence of Oryza granulata.</title>
        <authorList>
            <person name="Li W."/>
        </authorList>
    </citation>
    <scope>NUCLEOTIDE SEQUENCE [LARGE SCALE GENOMIC DNA]</scope>
    <source>
        <strain evidence="3">cv. Menghai</strain>
        <tissue evidence="2">Leaf</tissue>
    </source>
</reference>